<dbReference type="InterPro" id="IPR001841">
    <property type="entry name" value="Znf_RING"/>
</dbReference>
<evidence type="ECO:0000313" key="7">
    <source>
        <dbReference type="EMBL" id="GFH59456.1"/>
    </source>
</evidence>
<keyword evidence="4" id="KW-0862">Zinc</keyword>
<feature type="repeat" description="ANK" evidence="3">
    <location>
        <begin position="76"/>
        <end position="108"/>
    </location>
</feature>
<dbReference type="EMBL" id="BLLK01000064">
    <property type="protein sequence ID" value="GFH59456.1"/>
    <property type="molecule type" value="Genomic_DNA"/>
</dbReference>
<keyword evidence="2 3" id="KW-0040">ANK repeat</keyword>
<evidence type="ECO:0000259" key="6">
    <source>
        <dbReference type="PROSITE" id="PS50089"/>
    </source>
</evidence>
<dbReference type="AlphaFoldDB" id="A0AAD3D7V6"/>
<evidence type="ECO:0000256" key="3">
    <source>
        <dbReference type="PROSITE-ProRule" id="PRU00023"/>
    </source>
</evidence>
<dbReference type="SUPFAM" id="SSF48403">
    <property type="entry name" value="Ankyrin repeat"/>
    <property type="match status" value="1"/>
</dbReference>
<gene>
    <name evidence="7" type="ORF">CTEN210_15932</name>
</gene>
<dbReference type="SUPFAM" id="SSF57850">
    <property type="entry name" value="RING/U-box"/>
    <property type="match status" value="1"/>
</dbReference>
<accession>A0AAD3D7V6</accession>
<evidence type="ECO:0000256" key="5">
    <source>
        <dbReference type="SAM" id="MobiDB-lite"/>
    </source>
</evidence>
<feature type="region of interest" description="Disordered" evidence="5">
    <location>
        <begin position="164"/>
        <end position="217"/>
    </location>
</feature>
<dbReference type="Gene3D" id="1.25.40.20">
    <property type="entry name" value="Ankyrin repeat-containing domain"/>
    <property type="match status" value="1"/>
</dbReference>
<dbReference type="PROSITE" id="PS50088">
    <property type="entry name" value="ANK_REPEAT"/>
    <property type="match status" value="2"/>
</dbReference>
<feature type="compositionally biased region" description="Basic and acidic residues" evidence="5">
    <location>
        <begin position="200"/>
        <end position="217"/>
    </location>
</feature>
<evidence type="ECO:0000313" key="8">
    <source>
        <dbReference type="Proteomes" id="UP001054902"/>
    </source>
</evidence>
<feature type="compositionally biased region" description="Polar residues" evidence="5">
    <location>
        <begin position="188"/>
        <end position="199"/>
    </location>
</feature>
<name>A0AAD3D7V6_9STRA</name>
<dbReference type="Pfam" id="PF13920">
    <property type="entry name" value="zf-C3HC4_3"/>
    <property type="match status" value="1"/>
</dbReference>
<dbReference type="SMART" id="SM00248">
    <property type="entry name" value="ANK"/>
    <property type="match status" value="3"/>
</dbReference>
<organism evidence="7 8">
    <name type="scientific">Chaetoceros tenuissimus</name>
    <dbReference type="NCBI Taxonomy" id="426638"/>
    <lineage>
        <taxon>Eukaryota</taxon>
        <taxon>Sar</taxon>
        <taxon>Stramenopiles</taxon>
        <taxon>Ochrophyta</taxon>
        <taxon>Bacillariophyta</taxon>
        <taxon>Coscinodiscophyceae</taxon>
        <taxon>Chaetocerotophycidae</taxon>
        <taxon>Chaetocerotales</taxon>
        <taxon>Chaetocerotaceae</taxon>
        <taxon>Chaetoceros</taxon>
    </lineage>
</organism>
<keyword evidence="4" id="KW-0479">Metal-binding</keyword>
<evidence type="ECO:0000256" key="2">
    <source>
        <dbReference type="ARBA" id="ARBA00023043"/>
    </source>
</evidence>
<dbReference type="Pfam" id="PF12796">
    <property type="entry name" value="Ank_2"/>
    <property type="match status" value="1"/>
</dbReference>
<dbReference type="PROSITE" id="PS50089">
    <property type="entry name" value="ZF_RING_2"/>
    <property type="match status" value="1"/>
</dbReference>
<evidence type="ECO:0000256" key="4">
    <source>
        <dbReference type="PROSITE-ProRule" id="PRU00175"/>
    </source>
</evidence>
<comment type="caution">
    <text evidence="7">The sequence shown here is derived from an EMBL/GenBank/DDBJ whole genome shotgun (WGS) entry which is preliminary data.</text>
</comment>
<feature type="domain" description="RING-type" evidence="6">
    <location>
        <begin position="326"/>
        <end position="363"/>
    </location>
</feature>
<sequence length="374" mass="41974">MYHNLVQSHLDRYKASFLSATAKSGRITELASLLEISSPSLTELQHALHEAIHASHANVVSLLLANGADPNLRDSTGNNALHVAALLGNLEVCSLFLKHESARDLLNALNDDGFTPFDVSFENGHFAIAQQIKNVMDNANFNLSDDGFEEELQELQDELELEEQVTVSRGGESPPCFQNDDGDCDSLLSHSEQDSLYSQSEHEAVETSKGRNLSKERESERIHETLLLLNALQEENFSLKEKLRTQEVRTANAQNALIVMEKQLAEKEETIQRFETIVNGENLNQLSLDNLNNAEEQLLESIERIRKQKQIMIESKLSAQEEKSCCVICQCEAKSILLLPCRHLCVCDGCSKREELVNCPLCRTFISERISTYM</sequence>
<feature type="repeat" description="ANK" evidence="3">
    <location>
        <begin position="43"/>
        <end position="75"/>
    </location>
</feature>
<dbReference type="PANTHER" id="PTHR24198:SF165">
    <property type="entry name" value="ANKYRIN REPEAT-CONTAINING PROTEIN-RELATED"/>
    <property type="match status" value="1"/>
</dbReference>
<keyword evidence="4" id="KW-0863">Zinc-finger</keyword>
<dbReference type="InterPro" id="IPR013083">
    <property type="entry name" value="Znf_RING/FYVE/PHD"/>
</dbReference>
<dbReference type="PROSITE" id="PS50297">
    <property type="entry name" value="ANK_REP_REGION"/>
    <property type="match status" value="1"/>
</dbReference>
<keyword evidence="1" id="KW-0677">Repeat</keyword>
<reference evidence="7 8" key="1">
    <citation type="journal article" date="2021" name="Sci. Rep.">
        <title>The genome of the diatom Chaetoceros tenuissimus carries an ancient integrated fragment of an extant virus.</title>
        <authorList>
            <person name="Hongo Y."/>
            <person name="Kimura K."/>
            <person name="Takaki Y."/>
            <person name="Yoshida Y."/>
            <person name="Baba S."/>
            <person name="Kobayashi G."/>
            <person name="Nagasaki K."/>
            <person name="Hano T."/>
            <person name="Tomaru Y."/>
        </authorList>
    </citation>
    <scope>NUCLEOTIDE SEQUENCE [LARGE SCALE GENOMIC DNA]</scope>
    <source>
        <strain evidence="7 8">NIES-3715</strain>
    </source>
</reference>
<dbReference type="InterPro" id="IPR002110">
    <property type="entry name" value="Ankyrin_rpt"/>
</dbReference>
<keyword evidence="8" id="KW-1185">Reference proteome</keyword>
<dbReference type="Gene3D" id="3.30.40.10">
    <property type="entry name" value="Zinc/RING finger domain, C3HC4 (zinc finger)"/>
    <property type="match status" value="1"/>
</dbReference>
<protein>
    <recommendedName>
        <fullName evidence="6">RING-type domain-containing protein</fullName>
    </recommendedName>
</protein>
<dbReference type="GO" id="GO:0008270">
    <property type="term" value="F:zinc ion binding"/>
    <property type="evidence" value="ECO:0007669"/>
    <property type="project" value="UniProtKB-KW"/>
</dbReference>
<dbReference type="CDD" id="cd16649">
    <property type="entry name" value="mRING-HC-C3HC5_CGRF1-like"/>
    <property type="match status" value="1"/>
</dbReference>
<dbReference type="InterPro" id="IPR036770">
    <property type="entry name" value="Ankyrin_rpt-contain_sf"/>
</dbReference>
<dbReference type="PANTHER" id="PTHR24198">
    <property type="entry name" value="ANKYRIN REPEAT AND PROTEIN KINASE DOMAIN-CONTAINING PROTEIN"/>
    <property type="match status" value="1"/>
</dbReference>
<proteinExistence type="predicted"/>
<dbReference type="Proteomes" id="UP001054902">
    <property type="component" value="Unassembled WGS sequence"/>
</dbReference>
<evidence type="ECO:0000256" key="1">
    <source>
        <dbReference type="ARBA" id="ARBA00022737"/>
    </source>
</evidence>